<keyword evidence="3" id="KW-1185">Reference proteome</keyword>
<proteinExistence type="predicted"/>
<evidence type="ECO:0000256" key="1">
    <source>
        <dbReference type="SAM" id="Phobius"/>
    </source>
</evidence>
<gene>
    <name evidence="2" type="ORF">E8L99_16610</name>
</gene>
<accession>A0A4D7QPS6</accession>
<sequence>MSETVRAINFLSIVVATGFGGLILGPLGLVLGFSACLAVLQAVNGSRALWAAILSANVYTARNPVGAAIIAATSLIAGAAIGLAPFNSYRG</sequence>
<dbReference type="Proteomes" id="UP000298588">
    <property type="component" value="Chromosome"/>
</dbReference>
<dbReference type="KEGG" id="paqt:E8L99_16610"/>
<evidence type="ECO:0000313" key="2">
    <source>
        <dbReference type="EMBL" id="QCK87264.1"/>
    </source>
</evidence>
<dbReference type="EMBL" id="CP039865">
    <property type="protein sequence ID" value="QCK87264.1"/>
    <property type="molecule type" value="Genomic_DNA"/>
</dbReference>
<protein>
    <submittedName>
        <fullName evidence="2">Uncharacterized protein</fullName>
    </submittedName>
</protein>
<keyword evidence="1" id="KW-0812">Transmembrane</keyword>
<feature type="transmembrane region" description="Helical" evidence="1">
    <location>
        <begin position="65"/>
        <end position="86"/>
    </location>
</feature>
<organism evidence="2 3">
    <name type="scientific">Phreatobacter aquaticus</name>
    <dbReference type="NCBI Taxonomy" id="2570229"/>
    <lineage>
        <taxon>Bacteria</taxon>
        <taxon>Pseudomonadati</taxon>
        <taxon>Pseudomonadota</taxon>
        <taxon>Alphaproteobacteria</taxon>
        <taxon>Hyphomicrobiales</taxon>
        <taxon>Phreatobacteraceae</taxon>
        <taxon>Phreatobacter</taxon>
    </lineage>
</organism>
<keyword evidence="1" id="KW-0472">Membrane</keyword>
<dbReference type="AlphaFoldDB" id="A0A4D7QPS6"/>
<reference evidence="2 3" key="1">
    <citation type="submission" date="2019-04" db="EMBL/GenBank/DDBJ databases">
        <title>Phreatobacter aquaticus sp. nov.</title>
        <authorList>
            <person name="Choi A."/>
            <person name="Baek K."/>
        </authorList>
    </citation>
    <scope>NUCLEOTIDE SEQUENCE [LARGE SCALE GENOMIC DNA]</scope>
    <source>
        <strain evidence="2 3">NMCR1094</strain>
    </source>
</reference>
<keyword evidence="1" id="KW-1133">Transmembrane helix</keyword>
<feature type="transmembrane region" description="Helical" evidence="1">
    <location>
        <begin position="7"/>
        <end position="40"/>
    </location>
</feature>
<evidence type="ECO:0000313" key="3">
    <source>
        <dbReference type="Proteomes" id="UP000298588"/>
    </source>
</evidence>
<name>A0A4D7QPS6_9HYPH</name>
<dbReference type="RefSeq" id="WP_137100593.1">
    <property type="nucleotide sequence ID" value="NZ_CP039865.1"/>
</dbReference>